<dbReference type="CDD" id="cd17928">
    <property type="entry name" value="DEXDc_SecA"/>
    <property type="match status" value="1"/>
</dbReference>
<dbReference type="Pfam" id="PF02810">
    <property type="entry name" value="SEC-C"/>
    <property type="match status" value="1"/>
</dbReference>
<evidence type="ECO:0000256" key="15">
    <source>
        <dbReference type="HAMAP-Rule" id="MF_01382"/>
    </source>
</evidence>
<dbReference type="EMBL" id="MGEK01000039">
    <property type="protein sequence ID" value="OGL80216.1"/>
    <property type="molecule type" value="Genomic_DNA"/>
</dbReference>
<keyword evidence="7" id="KW-0479">Metal-binding</keyword>
<organism evidence="21 22">
    <name type="scientific">Candidatus Uhrbacteria bacterium RIFCSPLOWO2_01_FULL_47_25</name>
    <dbReference type="NCBI Taxonomy" id="1802402"/>
    <lineage>
        <taxon>Bacteria</taxon>
        <taxon>Candidatus Uhriibacteriota</taxon>
    </lineage>
</organism>
<dbReference type="GO" id="GO:0005886">
    <property type="term" value="C:plasma membrane"/>
    <property type="evidence" value="ECO:0007669"/>
    <property type="project" value="UniProtKB-SubCell"/>
</dbReference>
<protein>
    <recommendedName>
        <fullName evidence="15 16">Protein translocase subunit SecA</fullName>
        <ecNumber evidence="15">7.4.2.8</ecNumber>
    </recommendedName>
</protein>
<evidence type="ECO:0000256" key="5">
    <source>
        <dbReference type="ARBA" id="ARBA00022475"/>
    </source>
</evidence>
<evidence type="ECO:0000256" key="8">
    <source>
        <dbReference type="ARBA" id="ARBA00022741"/>
    </source>
</evidence>
<evidence type="ECO:0000313" key="21">
    <source>
        <dbReference type="EMBL" id="OGL80216.1"/>
    </source>
</evidence>
<keyword evidence="13 15" id="KW-0811">Translocation</keyword>
<evidence type="ECO:0000256" key="11">
    <source>
        <dbReference type="ARBA" id="ARBA00022927"/>
    </source>
</evidence>
<dbReference type="SUPFAM" id="SSF81886">
    <property type="entry name" value="Helical scaffold and wing domains of SecA"/>
    <property type="match status" value="1"/>
</dbReference>
<sequence>MSFLTKIFGDPNAKVVESIRPIIERINELEPSFTALTSEALRAKTHEFKKRLQEGETIDDLLPEAFAVIREAARRTLGQRHFDVQLIGGAVLHRGQIAEMRTGEGKTLTATAPLYLNALTGKGAHLVTVNDYLAKFHAEWMGPVYDAVGLTVGCIQHDSAFRYDHPTRSLVPVPRREAYAADVTYGTNNEFGFDYLRDNMVARLEDMVQRKLHYAIVDEVDSILIDEARTPLIISAPAEESTDLYYKFADLIKKLEEKADFNIDEKMRAATLTAEGIAKLEKWLGVENIYTVSGLSSVHHIEQALRAETLYKKDRDYVVKDGEIIIVDEFTGRLMFGRRYSEGLHQAIEAKEGVEIQRESQTLATITFQNYFRLYEKLAGMTGTAETEAEEFHKIYKLEVVVIPTHKPMIRADLADRIYKTEMGKFTAVMREVKERHERGQPVLIGTISIEKNETLSALLETEGIPHEVLNAKNHEREAQIITEAGRRGAVTLATNMAGRGVDIILGGTPPPLTSSEGGEAIADHTAQEQWQKDHEAVVALGGLHVIGTERHESRRIDNQLRGRAGRQGDPGSSQFYVSLDDDLMRIFGSERIRNMMERLGVPEDMPIENRMVSKALESAQHKVEGHNFDIRKYLVEYDDVINKHREVVYGLRRRILEKFSESKNGEADILEEEILGMIEQEIEQVVGFHTHLEGDGDWNIPEIIEVLRTIYPVSANTETALKEISSAGSDRALGAVERTKLIEAIIDDAKNAYGALRENIKRKINDPAAFLSIERSMMLRAIDTLWIEHLEAIDHLRQGIGLRGYGQRDPLVEYKREAYRLFQELLDLIRKQVVYSIYKISVAVDMAPSMQRRNLTFSAPAKTMSERSAGMNADMPEGGQEVSGGGTVRHQKIGRNEPCPCGSGKKYKRCHGA</sequence>
<comment type="cofactor">
    <cofactor evidence="1">
        <name>Zn(2+)</name>
        <dbReference type="ChEBI" id="CHEBI:29105"/>
    </cofactor>
</comment>
<evidence type="ECO:0000313" key="22">
    <source>
        <dbReference type="Proteomes" id="UP000176846"/>
    </source>
</evidence>
<feature type="binding site" evidence="15">
    <location>
        <begin position="103"/>
        <end position="107"/>
    </location>
    <ligand>
        <name>ATP</name>
        <dbReference type="ChEBI" id="CHEBI:30616"/>
    </ligand>
</feature>
<dbReference type="InterPro" id="IPR014001">
    <property type="entry name" value="Helicase_ATP-bd"/>
</dbReference>
<dbReference type="InterPro" id="IPR036670">
    <property type="entry name" value="SecA_X-link_sf"/>
</dbReference>
<dbReference type="Pfam" id="PF01043">
    <property type="entry name" value="SecA_PP_bind"/>
    <property type="match status" value="1"/>
</dbReference>
<dbReference type="InterPro" id="IPR004027">
    <property type="entry name" value="SEC_C_motif"/>
</dbReference>
<dbReference type="SMART" id="SM00958">
    <property type="entry name" value="SecA_PP_bind"/>
    <property type="match status" value="1"/>
</dbReference>
<evidence type="ECO:0000256" key="17">
    <source>
        <dbReference type="SAM" id="MobiDB-lite"/>
    </source>
</evidence>
<comment type="subunit">
    <text evidence="15">Monomer and homodimer. Part of the essential Sec protein translocation apparatus which comprises SecA, SecYEG and auxiliary proteins SecDF. Other proteins may also be involved.</text>
</comment>
<feature type="binding site" evidence="15">
    <location>
        <position position="503"/>
    </location>
    <ligand>
        <name>ATP</name>
        <dbReference type="ChEBI" id="CHEBI:30616"/>
    </ligand>
</feature>
<dbReference type="SUPFAM" id="SSF52540">
    <property type="entry name" value="P-loop containing nucleoside triphosphate hydrolases"/>
    <property type="match status" value="2"/>
</dbReference>
<dbReference type="Pfam" id="PF07516">
    <property type="entry name" value="SecA_SW"/>
    <property type="match status" value="1"/>
</dbReference>
<dbReference type="AlphaFoldDB" id="A0A1F7UPM4"/>
<keyword evidence="6 15" id="KW-0963">Cytoplasm</keyword>
<dbReference type="PRINTS" id="PR00906">
    <property type="entry name" value="SECA"/>
</dbReference>
<evidence type="ECO:0000259" key="18">
    <source>
        <dbReference type="PROSITE" id="PS51192"/>
    </source>
</evidence>
<evidence type="ECO:0000256" key="10">
    <source>
        <dbReference type="ARBA" id="ARBA00022840"/>
    </source>
</evidence>
<keyword evidence="10 15" id="KW-0067">ATP-binding</keyword>
<dbReference type="InterPro" id="IPR011130">
    <property type="entry name" value="SecA_preprotein_X-link_dom"/>
</dbReference>
<comment type="catalytic activity">
    <reaction evidence="15">
        <text>ATP + H2O + cellular proteinSide 1 = ADP + phosphate + cellular proteinSide 2.</text>
        <dbReference type="EC" id="7.4.2.8"/>
    </reaction>
</comment>
<feature type="domain" description="Helicase C-terminal" evidence="19">
    <location>
        <begin position="425"/>
        <end position="614"/>
    </location>
</feature>
<comment type="subcellular location">
    <subcellularLocation>
        <location evidence="15">Cell membrane</location>
        <topology evidence="15">Peripheral membrane protein</topology>
        <orientation evidence="15">Cytoplasmic side</orientation>
    </subcellularLocation>
    <subcellularLocation>
        <location evidence="15">Cytoplasm</location>
    </subcellularLocation>
    <subcellularLocation>
        <location evidence="2">Membrane</location>
        <topology evidence="2">Peripheral membrane protein</topology>
    </subcellularLocation>
    <text evidence="15">Distribution is 50-50.</text>
</comment>
<evidence type="ECO:0000256" key="7">
    <source>
        <dbReference type="ARBA" id="ARBA00022723"/>
    </source>
</evidence>
<dbReference type="InterPro" id="IPR044722">
    <property type="entry name" value="SecA_SF2_C"/>
</dbReference>
<dbReference type="InterPro" id="IPR001650">
    <property type="entry name" value="Helicase_C-like"/>
</dbReference>
<dbReference type="EC" id="7.4.2.8" evidence="15"/>
<feature type="domain" description="SecA family profile" evidence="20">
    <location>
        <begin position="1"/>
        <end position="609"/>
    </location>
</feature>
<proteinExistence type="inferred from homology"/>
<comment type="similarity">
    <text evidence="3 15 16">Belongs to the SecA family.</text>
</comment>
<dbReference type="GO" id="GO:0008564">
    <property type="term" value="F:protein-exporting ATPase activity"/>
    <property type="evidence" value="ECO:0007669"/>
    <property type="project" value="UniProtKB-EC"/>
</dbReference>
<dbReference type="InterPro" id="IPR027417">
    <property type="entry name" value="P-loop_NTPase"/>
</dbReference>
<dbReference type="InterPro" id="IPR036266">
    <property type="entry name" value="SecA_Wing/Scaffold_sf"/>
</dbReference>
<evidence type="ECO:0000256" key="16">
    <source>
        <dbReference type="RuleBase" id="RU003874"/>
    </source>
</evidence>
<evidence type="ECO:0000259" key="20">
    <source>
        <dbReference type="PROSITE" id="PS51196"/>
    </source>
</evidence>
<evidence type="ECO:0000259" key="19">
    <source>
        <dbReference type="PROSITE" id="PS51194"/>
    </source>
</evidence>
<dbReference type="SUPFAM" id="SSF81767">
    <property type="entry name" value="Pre-protein crosslinking domain of SecA"/>
    <property type="match status" value="1"/>
</dbReference>
<evidence type="ECO:0000256" key="3">
    <source>
        <dbReference type="ARBA" id="ARBA00007650"/>
    </source>
</evidence>
<name>A0A1F7UPM4_9BACT</name>
<dbReference type="Pfam" id="PF21090">
    <property type="entry name" value="P-loop_SecA"/>
    <property type="match status" value="1"/>
</dbReference>
<dbReference type="InterPro" id="IPR000185">
    <property type="entry name" value="SecA"/>
</dbReference>
<dbReference type="SMART" id="SM00957">
    <property type="entry name" value="SecA_DEAD"/>
    <property type="match status" value="1"/>
</dbReference>
<evidence type="ECO:0000256" key="12">
    <source>
        <dbReference type="ARBA" id="ARBA00022967"/>
    </source>
</evidence>
<dbReference type="FunFam" id="3.40.50.300:FF:000113">
    <property type="entry name" value="Preprotein translocase subunit SecA"/>
    <property type="match status" value="1"/>
</dbReference>
<keyword evidence="8 15" id="KW-0547">Nucleotide-binding</keyword>
<dbReference type="PROSITE" id="PS51192">
    <property type="entry name" value="HELICASE_ATP_BIND_1"/>
    <property type="match status" value="1"/>
</dbReference>
<dbReference type="Gene3D" id="1.10.3060.10">
    <property type="entry name" value="Helical scaffold and wing domains of SecA"/>
    <property type="match status" value="1"/>
</dbReference>
<dbReference type="PANTHER" id="PTHR30612:SF0">
    <property type="entry name" value="CHLOROPLAST PROTEIN-TRANSPORTING ATPASE"/>
    <property type="match status" value="1"/>
</dbReference>
<dbReference type="Proteomes" id="UP000176846">
    <property type="component" value="Unassembled WGS sequence"/>
</dbReference>
<dbReference type="GO" id="GO:0046872">
    <property type="term" value="F:metal ion binding"/>
    <property type="evidence" value="ECO:0007669"/>
    <property type="project" value="UniProtKB-KW"/>
</dbReference>
<dbReference type="Gene3D" id="3.90.1440.10">
    <property type="entry name" value="SecA, preprotein cross-linking domain"/>
    <property type="match status" value="1"/>
</dbReference>
<gene>
    <name evidence="15" type="primary">secA</name>
    <name evidence="21" type="ORF">A2936_02515</name>
</gene>
<dbReference type="NCBIfam" id="TIGR00963">
    <property type="entry name" value="secA"/>
    <property type="match status" value="1"/>
</dbReference>
<dbReference type="HAMAP" id="MF_01382">
    <property type="entry name" value="SecA"/>
    <property type="match status" value="1"/>
</dbReference>
<keyword evidence="12 15" id="KW-1278">Translocase</keyword>
<dbReference type="Pfam" id="PF07517">
    <property type="entry name" value="SecA_DEAD"/>
    <property type="match status" value="1"/>
</dbReference>
<dbReference type="PANTHER" id="PTHR30612">
    <property type="entry name" value="SECA INNER MEMBRANE COMPONENT OF SEC PROTEIN SECRETION SYSTEM"/>
    <property type="match status" value="1"/>
</dbReference>
<dbReference type="PROSITE" id="PS51196">
    <property type="entry name" value="SECA_MOTOR_DEAD"/>
    <property type="match status" value="1"/>
</dbReference>
<dbReference type="NCBIfam" id="NF009538">
    <property type="entry name" value="PRK12904.1"/>
    <property type="match status" value="1"/>
</dbReference>
<keyword evidence="9" id="KW-0862">Zinc</keyword>
<evidence type="ECO:0000256" key="14">
    <source>
        <dbReference type="ARBA" id="ARBA00023136"/>
    </source>
</evidence>
<dbReference type="FunFam" id="3.90.1440.10:FF:000002">
    <property type="entry name" value="Protein translocase subunit SecA"/>
    <property type="match status" value="1"/>
</dbReference>
<dbReference type="GO" id="GO:0005524">
    <property type="term" value="F:ATP binding"/>
    <property type="evidence" value="ECO:0007669"/>
    <property type="project" value="UniProtKB-UniRule"/>
</dbReference>
<feature type="binding site" evidence="15">
    <location>
        <position position="85"/>
    </location>
    <ligand>
        <name>ATP</name>
        <dbReference type="ChEBI" id="CHEBI:30616"/>
    </ligand>
</feature>
<dbReference type="Gene3D" id="3.10.450.50">
    <property type="match status" value="1"/>
</dbReference>
<keyword evidence="4 15" id="KW-0813">Transport</keyword>
<keyword evidence="11 15" id="KW-0653">Protein transport</keyword>
<evidence type="ECO:0000256" key="6">
    <source>
        <dbReference type="ARBA" id="ARBA00022490"/>
    </source>
</evidence>
<comment type="function">
    <text evidence="15">Part of the Sec protein translocase complex. Interacts with the SecYEG preprotein conducting channel. Has a central role in coupling the hydrolysis of ATP to the transfer of proteins into and across the cell membrane, serving as an ATP-driven molecular motor driving the stepwise translocation of polypeptide chains across the membrane.</text>
</comment>
<evidence type="ECO:0000256" key="1">
    <source>
        <dbReference type="ARBA" id="ARBA00001947"/>
    </source>
</evidence>
<keyword evidence="5 15" id="KW-1003">Cell membrane</keyword>
<evidence type="ECO:0000256" key="2">
    <source>
        <dbReference type="ARBA" id="ARBA00004170"/>
    </source>
</evidence>
<dbReference type="GO" id="GO:0043952">
    <property type="term" value="P:protein transport by the Sec complex"/>
    <property type="evidence" value="ECO:0007669"/>
    <property type="project" value="UniProtKB-ARBA"/>
</dbReference>
<reference evidence="21 22" key="1">
    <citation type="journal article" date="2016" name="Nat. Commun.">
        <title>Thousands of microbial genomes shed light on interconnected biogeochemical processes in an aquifer system.</title>
        <authorList>
            <person name="Anantharaman K."/>
            <person name="Brown C.T."/>
            <person name="Hug L.A."/>
            <person name="Sharon I."/>
            <person name="Castelle C.J."/>
            <person name="Probst A.J."/>
            <person name="Thomas B.C."/>
            <person name="Singh A."/>
            <person name="Wilkins M.J."/>
            <person name="Karaoz U."/>
            <person name="Brodie E.L."/>
            <person name="Williams K.H."/>
            <person name="Hubbard S.S."/>
            <person name="Banfield J.F."/>
        </authorList>
    </citation>
    <scope>NUCLEOTIDE SEQUENCE [LARGE SCALE GENOMIC DNA]</scope>
</reference>
<dbReference type="InterPro" id="IPR011115">
    <property type="entry name" value="SecA_DEAD"/>
</dbReference>
<dbReference type="InterPro" id="IPR014018">
    <property type="entry name" value="SecA_motor_DEAD"/>
</dbReference>
<comment type="caution">
    <text evidence="21">The sequence shown here is derived from an EMBL/GenBank/DDBJ whole genome shotgun (WGS) entry which is preliminary data.</text>
</comment>
<dbReference type="GO" id="GO:0006605">
    <property type="term" value="P:protein targeting"/>
    <property type="evidence" value="ECO:0007669"/>
    <property type="project" value="UniProtKB-UniRule"/>
</dbReference>
<dbReference type="GO" id="GO:0031522">
    <property type="term" value="C:cell envelope Sec protein transport complex"/>
    <property type="evidence" value="ECO:0007669"/>
    <property type="project" value="TreeGrafter"/>
</dbReference>
<dbReference type="GO" id="GO:0005829">
    <property type="term" value="C:cytosol"/>
    <property type="evidence" value="ECO:0007669"/>
    <property type="project" value="TreeGrafter"/>
</dbReference>
<feature type="domain" description="Helicase ATP-binding" evidence="18">
    <location>
        <begin position="87"/>
        <end position="256"/>
    </location>
</feature>
<evidence type="ECO:0000256" key="4">
    <source>
        <dbReference type="ARBA" id="ARBA00022448"/>
    </source>
</evidence>
<dbReference type="GO" id="GO:0017038">
    <property type="term" value="P:protein import"/>
    <property type="evidence" value="ECO:0007669"/>
    <property type="project" value="InterPro"/>
</dbReference>
<evidence type="ECO:0000256" key="9">
    <source>
        <dbReference type="ARBA" id="ARBA00022833"/>
    </source>
</evidence>
<dbReference type="GO" id="GO:0065002">
    <property type="term" value="P:intracellular protein transmembrane transport"/>
    <property type="evidence" value="ECO:0007669"/>
    <property type="project" value="UniProtKB-UniRule"/>
</dbReference>
<dbReference type="Gene3D" id="3.40.50.300">
    <property type="entry name" value="P-loop containing nucleotide triphosphate hydrolases"/>
    <property type="match status" value="2"/>
</dbReference>
<dbReference type="InterPro" id="IPR011116">
    <property type="entry name" value="SecA_Wing/Scaffold"/>
</dbReference>
<dbReference type="PROSITE" id="PS51194">
    <property type="entry name" value="HELICASE_CTER"/>
    <property type="match status" value="1"/>
</dbReference>
<dbReference type="CDD" id="cd18803">
    <property type="entry name" value="SF2_C_secA"/>
    <property type="match status" value="1"/>
</dbReference>
<evidence type="ECO:0000256" key="13">
    <source>
        <dbReference type="ARBA" id="ARBA00023010"/>
    </source>
</evidence>
<feature type="region of interest" description="Disordered" evidence="17">
    <location>
        <begin position="866"/>
        <end position="899"/>
    </location>
</feature>
<keyword evidence="14 15" id="KW-0472">Membrane</keyword>
<accession>A0A1F7UPM4</accession>